<name>A0A366ECD3_9HYPH</name>
<evidence type="ECO:0000313" key="3">
    <source>
        <dbReference type="Proteomes" id="UP000253529"/>
    </source>
</evidence>
<comment type="caution">
    <text evidence="2">The sequence shown here is derived from an EMBL/GenBank/DDBJ whole genome shotgun (WGS) entry which is preliminary data.</text>
</comment>
<dbReference type="RefSeq" id="WP_147262986.1">
    <property type="nucleotide sequence ID" value="NZ_QNRK01000084.1"/>
</dbReference>
<protein>
    <submittedName>
        <fullName evidence="2">Uncharacterized protein</fullName>
    </submittedName>
</protein>
<feature type="region of interest" description="Disordered" evidence="1">
    <location>
        <begin position="247"/>
        <end position="320"/>
    </location>
</feature>
<dbReference type="EMBL" id="QNRK01000084">
    <property type="protein sequence ID" value="RBP00022.1"/>
    <property type="molecule type" value="Genomic_DNA"/>
</dbReference>
<feature type="region of interest" description="Disordered" evidence="1">
    <location>
        <begin position="207"/>
        <end position="233"/>
    </location>
</feature>
<sequence length="443" mass="48259">MTAVDPVAAKRCAGIARRLSDTRSSLSGKRQGERSLAGAEAAKETRQQILALPARPFYLCSFPDESAYVFFFRSRPGRCLPFASDAEIAARFDFGEKRMRAVIREILARRVPAPPEAFVAIKLSRLNEALLVAYSAMSPTNLEAVDQVAPIVRALDRYHGLFAAERRRPGSRAPGAPAEGIATFGAALVCRAAFSSLLPCEPSHGLDSEIARPQHPSRRHREERSDAAIQGGAAKICRMPRVAALRRRRRRPLDRRVALRAPREDGREASSPASASTTARHSQGAPRLGSYARPEHPSRQRTAPSSRAKRSDPGPLGRCCALWSSRRPSLRAEDGAIVSAGSKRRHGLLRPPGLFDPGVAPRNDGVGSYTRRNSQAGSEQRRHRERSEAIQGRWAAVAPSDRPAALRCEQKTERFFPQEASGGMGCFVASLLAMTGLAVTTRP</sequence>
<evidence type="ECO:0000256" key="1">
    <source>
        <dbReference type="SAM" id="MobiDB-lite"/>
    </source>
</evidence>
<organism evidence="2 3">
    <name type="scientific">Roseiarcus fermentans</name>
    <dbReference type="NCBI Taxonomy" id="1473586"/>
    <lineage>
        <taxon>Bacteria</taxon>
        <taxon>Pseudomonadati</taxon>
        <taxon>Pseudomonadota</taxon>
        <taxon>Alphaproteobacteria</taxon>
        <taxon>Hyphomicrobiales</taxon>
        <taxon>Roseiarcaceae</taxon>
        <taxon>Roseiarcus</taxon>
    </lineage>
</organism>
<accession>A0A366ECD3</accession>
<dbReference type="AlphaFoldDB" id="A0A366ECD3"/>
<keyword evidence="3" id="KW-1185">Reference proteome</keyword>
<proteinExistence type="predicted"/>
<evidence type="ECO:0000313" key="2">
    <source>
        <dbReference type="EMBL" id="RBP00022.1"/>
    </source>
</evidence>
<feature type="compositionally biased region" description="Basic and acidic residues" evidence="1">
    <location>
        <begin position="254"/>
        <end position="268"/>
    </location>
</feature>
<reference evidence="2 3" key="1">
    <citation type="submission" date="2018-06" db="EMBL/GenBank/DDBJ databases">
        <title>Genomic Encyclopedia of Type Strains, Phase IV (KMG-IV): sequencing the most valuable type-strain genomes for metagenomic binning, comparative biology and taxonomic classification.</title>
        <authorList>
            <person name="Goeker M."/>
        </authorList>
    </citation>
    <scope>NUCLEOTIDE SEQUENCE [LARGE SCALE GENOMIC DNA]</scope>
    <source>
        <strain evidence="2 3">DSM 24875</strain>
    </source>
</reference>
<feature type="compositionally biased region" description="Low complexity" evidence="1">
    <location>
        <begin position="269"/>
        <end position="279"/>
    </location>
</feature>
<dbReference type="Proteomes" id="UP000253529">
    <property type="component" value="Unassembled WGS sequence"/>
</dbReference>
<gene>
    <name evidence="2" type="ORF">DFR50_1841</name>
</gene>
<feature type="region of interest" description="Disordered" evidence="1">
    <location>
        <begin position="343"/>
        <end position="387"/>
    </location>
</feature>